<name>A0A0H5NEW7_NOCFR</name>
<dbReference type="SUPFAM" id="SSF109709">
    <property type="entry name" value="KorB DNA-binding domain-like"/>
    <property type="match status" value="1"/>
</dbReference>
<keyword evidence="1" id="KW-0175">Coiled coil</keyword>
<evidence type="ECO:0000256" key="2">
    <source>
        <dbReference type="SAM" id="MobiDB-lite"/>
    </source>
</evidence>
<gene>
    <name evidence="3" type="ORF">ERS450000_00272</name>
</gene>
<dbReference type="AlphaFoldDB" id="A0A0H5NEW7"/>
<evidence type="ECO:0000256" key="1">
    <source>
        <dbReference type="SAM" id="Coils"/>
    </source>
</evidence>
<dbReference type="RefSeq" id="WP_060589951.1">
    <property type="nucleotide sequence ID" value="NZ_CP031418.1"/>
</dbReference>
<feature type="coiled-coil region" evidence="1">
    <location>
        <begin position="103"/>
        <end position="130"/>
    </location>
</feature>
<dbReference type="Gene3D" id="1.10.10.2830">
    <property type="match status" value="1"/>
</dbReference>
<organism evidence="3 4">
    <name type="scientific">Nocardia farcinica</name>
    <dbReference type="NCBI Taxonomy" id="37329"/>
    <lineage>
        <taxon>Bacteria</taxon>
        <taxon>Bacillati</taxon>
        <taxon>Actinomycetota</taxon>
        <taxon>Actinomycetes</taxon>
        <taxon>Mycobacteriales</taxon>
        <taxon>Nocardiaceae</taxon>
        <taxon>Nocardia</taxon>
    </lineage>
</organism>
<evidence type="ECO:0000313" key="4">
    <source>
        <dbReference type="Proteomes" id="UP000057820"/>
    </source>
</evidence>
<dbReference type="EMBL" id="LN868938">
    <property type="protein sequence ID" value="CRY73707.1"/>
    <property type="molecule type" value="Genomic_DNA"/>
</dbReference>
<dbReference type="Proteomes" id="UP000057820">
    <property type="component" value="Chromosome 1"/>
</dbReference>
<proteinExistence type="predicted"/>
<accession>A0A0H5NEW7</accession>
<reference evidence="4" key="1">
    <citation type="submission" date="2015-03" db="EMBL/GenBank/DDBJ databases">
        <authorList>
            <consortium name="Pathogen Informatics"/>
        </authorList>
    </citation>
    <scope>NUCLEOTIDE SEQUENCE [LARGE SCALE GENOMIC DNA]</scope>
    <source>
        <strain evidence="4">NCTC11134</strain>
    </source>
</reference>
<evidence type="ECO:0000313" key="3">
    <source>
        <dbReference type="EMBL" id="CRY73707.1"/>
    </source>
</evidence>
<dbReference type="KEGG" id="nfr:ERS450000_00272"/>
<protein>
    <submittedName>
        <fullName evidence="3">Uncharacterized protein</fullName>
    </submittedName>
</protein>
<feature type="region of interest" description="Disordered" evidence="2">
    <location>
        <begin position="143"/>
        <end position="164"/>
    </location>
</feature>
<sequence length="164" mass="18134">MSVVPLHTPHWEPDENLVEAAIAGRVHHSHLTPHDRAWLVAHLTHRGVTTDTIAAWLGCSRRTVQMVRAEPVAVLTTRLLATEADAARATSRARAGHITPHEHARLLAEIDRLKESRGQLIEELAAARRVECPPTVIVMHPTSRPRRARPTDSTLPLFPLDGGK</sequence>